<accession>A0A420VU07</accession>
<dbReference type="Gene3D" id="3.40.50.300">
    <property type="entry name" value="P-loop containing nucleotide triphosphate hydrolases"/>
    <property type="match status" value="1"/>
</dbReference>
<reference evidence="1 2" key="1">
    <citation type="submission" date="2018-10" db="EMBL/GenBank/DDBJ databases">
        <title>Sphingobacterium sp. M05W1-28.</title>
        <authorList>
            <person name="Cai H."/>
        </authorList>
    </citation>
    <scope>NUCLEOTIDE SEQUENCE [LARGE SCALE GENOMIC DNA]</scope>
    <source>
        <strain evidence="1 2">M05W1-28</strain>
    </source>
</reference>
<dbReference type="SUPFAM" id="SSF52540">
    <property type="entry name" value="P-loop containing nucleoside triphosphate hydrolases"/>
    <property type="match status" value="1"/>
</dbReference>
<proteinExistence type="predicted"/>
<dbReference type="RefSeq" id="WP_121125986.1">
    <property type="nucleotide sequence ID" value="NZ_CP158959.1"/>
</dbReference>
<name>A0A420VU07_9SPHI</name>
<sequence length="105" mass="12029">MQKKNSNIEQFLTDHIDMHLIPDSIYNNIKVGNPLASKLDVIYAAEKAMVLDFAWEFPKGLDTFVHDERYPLSAEQKRQINLARIYLKNTQSTASDADISTPDIF</sequence>
<dbReference type="InterPro" id="IPR039421">
    <property type="entry name" value="Type_1_exporter"/>
</dbReference>
<organism evidence="1 2">
    <name type="scientific">Sphingobacterium puteale</name>
    <dbReference type="NCBI Taxonomy" id="2420510"/>
    <lineage>
        <taxon>Bacteria</taxon>
        <taxon>Pseudomonadati</taxon>
        <taxon>Bacteroidota</taxon>
        <taxon>Sphingobacteriia</taxon>
        <taxon>Sphingobacteriales</taxon>
        <taxon>Sphingobacteriaceae</taxon>
        <taxon>Sphingobacterium</taxon>
    </lineage>
</organism>
<dbReference type="GO" id="GO:0042626">
    <property type="term" value="F:ATPase-coupled transmembrane transporter activity"/>
    <property type="evidence" value="ECO:0007669"/>
    <property type="project" value="TreeGrafter"/>
</dbReference>
<dbReference type="Proteomes" id="UP000282423">
    <property type="component" value="Unassembled WGS sequence"/>
</dbReference>
<gene>
    <name evidence="1" type="ORF">D7322_19925</name>
</gene>
<dbReference type="GO" id="GO:0005886">
    <property type="term" value="C:plasma membrane"/>
    <property type="evidence" value="ECO:0007669"/>
    <property type="project" value="TreeGrafter"/>
</dbReference>
<dbReference type="InterPro" id="IPR027417">
    <property type="entry name" value="P-loop_NTPase"/>
</dbReference>
<dbReference type="PANTHER" id="PTHR24222:SF74">
    <property type="entry name" value="ATP-DEPENDENT LIPID A-CORE FLIPPASE"/>
    <property type="match status" value="1"/>
</dbReference>
<evidence type="ECO:0000313" key="1">
    <source>
        <dbReference type="EMBL" id="RKO69836.1"/>
    </source>
</evidence>
<dbReference type="EMBL" id="RBWS01000016">
    <property type="protein sequence ID" value="RKO69836.1"/>
    <property type="molecule type" value="Genomic_DNA"/>
</dbReference>
<keyword evidence="2" id="KW-1185">Reference proteome</keyword>
<protein>
    <submittedName>
        <fullName evidence="1">ABC transporter ATP-binding protein</fullName>
    </submittedName>
</protein>
<dbReference type="PANTHER" id="PTHR24222">
    <property type="entry name" value="ABC TRANSPORTER B FAMILY"/>
    <property type="match status" value="1"/>
</dbReference>
<dbReference type="GO" id="GO:0005524">
    <property type="term" value="F:ATP binding"/>
    <property type="evidence" value="ECO:0007669"/>
    <property type="project" value="UniProtKB-KW"/>
</dbReference>
<evidence type="ECO:0000313" key="2">
    <source>
        <dbReference type="Proteomes" id="UP000282423"/>
    </source>
</evidence>
<keyword evidence="1" id="KW-0547">Nucleotide-binding</keyword>
<dbReference type="AlphaFoldDB" id="A0A420VU07"/>
<dbReference type="OrthoDB" id="710171at2"/>
<comment type="caution">
    <text evidence="1">The sequence shown here is derived from an EMBL/GenBank/DDBJ whole genome shotgun (WGS) entry which is preliminary data.</text>
</comment>
<keyword evidence="1" id="KW-0067">ATP-binding</keyword>